<reference evidence="2 3" key="1">
    <citation type="journal article" date="2016" name="Mol. Biol. Evol.">
        <title>Comparative Genomics of Early-Diverging Mushroom-Forming Fungi Provides Insights into the Origins of Lignocellulose Decay Capabilities.</title>
        <authorList>
            <person name="Nagy L.G."/>
            <person name="Riley R."/>
            <person name="Tritt A."/>
            <person name="Adam C."/>
            <person name="Daum C."/>
            <person name="Floudas D."/>
            <person name="Sun H."/>
            <person name="Yadav J.S."/>
            <person name="Pangilinan J."/>
            <person name="Larsson K.H."/>
            <person name="Matsuura K."/>
            <person name="Barry K."/>
            <person name="Labutti K."/>
            <person name="Kuo R."/>
            <person name="Ohm R.A."/>
            <person name="Bhattacharya S.S."/>
            <person name="Shirouzu T."/>
            <person name="Yoshinaga Y."/>
            <person name="Martin F.M."/>
            <person name="Grigoriev I.V."/>
            <person name="Hibbett D.S."/>
        </authorList>
    </citation>
    <scope>NUCLEOTIDE SEQUENCE [LARGE SCALE GENOMIC DNA]</scope>
    <source>
        <strain evidence="2 3">CBS 109695</strain>
    </source>
</reference>
<accession>A0A166DXQ1</accession>
<evidence type="ECO:0000313" key="3">
    <source>
        <dbReference type="Proteomes" id="UP000076532"/>
    </source>
</evidence>
<proteinExistence type="predicted"/>
<feature type="non-terminal residue" evidence="2">
    <location>
        <position position="1"/>
    </location>
</feature>
<dbReference type="EMBL" id="KV417608">
    <property type="protein sequence ID" value="KZP15178.1"/>
    <property type="molecule type" value="Genomic_DNA"/>
</dbReference>
<evidence type="ECO:0000313" key="2">
    <source>
        <dbReference type="EMBL" id="KZP15178.1"/>
    </source>
</evidence>
<keyword evidence="1" id="KW-1133">Transmembrane helix</keyword>
<evidence type="ECO:0000256" key="1">
    <source>
        <dbReference type="SAM" id="Phobius"/>
    </source>
</evidence>
<dbReference type="InterPro" id="IPR027417">
    <property type="entry name" value="P-loop_NTPase"/>
</dbReference>
<sequence length="140" mass="15807">IDRRQCTRVVPMRVLVLGMSGAGTVCIYLLTVCSMLNTVIDPRDSDMWLEAIKGKYLRGKPFSKNEWDMLLGLWWYVRSAPGCIGIDDIDIVCLKFELCGPNGAVLPVLPYIPCRHLRNPGFKTTLRACVIGVCLYRKQE</sequence>
<dbReference type="Gene3D" id="3.40.50.300">
    <property type="entry name" value="P-loop containing nucleotide triphosphate hydrolases"/>
    <property type="match status" value="1"/>
</dbReference>
<feature type="transmembrane region" description="Helical" evidence="1">
    <location>
        <begin position="12"/>
        <end position="30"/>
    </location>
</feature>
<keyword evidence="1" id="KW-0472">Membrane</keyword>
<keyword evidence="1" id="KW-0812">Transmembrane</keyword>
<dbReference type="OrthoDB" id="3351858at2759"/>
<gene>
    <name evidence="2" type="ORF">FIBSPDRAFT_750823</name>
</gene>
<organism evidence="2 3">
    <name type="scientific">Athelia psychrophila</name>
    <dbReference type="NCBI Taxonomy" id="1759441"/>
    <lineage>
        <taxon>Eukaryota</taxon>
        <taxon>Fungi</taxon>
        <taxon>Dikarya</taxon>
        <taxon>Basidiomycota</taxon>
        <taxon>Agaricomycotina</taxon>
        <taxon>Agaricomycetes</taxon>
        <taxon>Agaricomycetidae</taxon>
        <taxon>Atheliales</taxon>
        <taxon>Atheliaceae</taxon>
        <taxon>Athelia</taxon>
    </lineage>
</organism>
<dbReference type="Proteomes" id="UP000076532">
    <property type="component" value="Unassembled WGS sequence"/>
</dbReference>
<protein>
    <submittedName>
        <fullName evidence="2">Uncharacterized protein</fullName>
    </submittedName>
</protein>
<keyword evidence="3" id="KW-1185">Reference proteome</keyword>
<dbReference type="STRING" id="436010.A0A166DXQ1"/>
<dbReference type="AlphaFoldDB" id="A0A166DXQ1"/>
<name>A0A166DXQ1_9AGAM</name>